<dbReference type="STRING" id="46731.A0A3M6V3R8"/>
<dbReference type="PANTHER" id="PTHR24255">
    <property type="entry name" value="COMPLEMENT COMPONENT 1, S SUBCOMPONENT-RELATED"/>
    <property type="match status" value="1"/>
</dbReference>
<feature type="compositionally biased region" description="Polar residues" evidence="3">
    <location>
        <begin position="120"/>
        <end position="137"/>
    </location>
</feature>
<evidence type="ECO:0000256" key="4">
    <source>
        <dbReference type="SAM" id="SignalP"/>
    </source>
</evidence>
<reference evidence="7 8" key="1">
    <citation type="journal article" date="2018" name="Sci. Rep.">
        <title>Comparative analysis of the Pocillopora damicornis genome highlights role of immune system in coral evolution.</title>
        <authorList>
            <person name="Cunning R."/>
            <person name="Bay R.A."/>
            <person name="Gillette P."/>
            <person name="Baker A.C."/>
            <person name="Traylor-Knowles N."/>
        </authorList>
    </citation>
    <scope>NUCLEOTIDE SEQUENCE [LARGE SCALE GENOMIC DNA]</scope>
    <source>
        <strain evidence="7">RSMAS</strain>
        <tissue evidence="7">Whole animal</tissue>
    </source>
</reference>
<name>A0A3M6V3R8_POCDA</name>
<dbReference type="InterPro" id="IPR000859">
    <property type="entry name" value="CUB_dom"/>
</dbReference>
<feature type="compositionally biased region" description="Polar residues" evidence="3">
    <location>
        <begin position="170"/>
        <end position="190"/>
    </location>
</feature>
<dbReference type="CDD" id="cd09631">
    <property type="entry name" value="DOMON_DOH"/>
    <property type="match status" value="1"/>
</dbReference>
<dbReference type="SMART" id="SM00042">
    <property type="entry name" value="CUB"/>
    <property type="match status" value="1"/>
</dbReference>
<dbReference type="InterPro" id="IPR000884">
    <property type="entry name" value="TSP1_rpt"/>
</dbReference>
<evidence type="ECO:0000313" key="7">
    <source>
        <dbReference type="EMBL" id="RMX60507.1"/>
    </source>
</evidence>
<dbReference type="InterPro" id="IPR035914">
    <property type="entry name" value="Sperma_CUB_dom_sf"/>
</dbReference>
<dbReference type="EMBL" id="RCHS01000141">
    <property type="protein sequence ID" value="RMX60507.1"/>
    <property type="molecule type" value="Genomic_DNA"/>
</dbReference>
<feature type="signal peptide" evidence="4">
    <location>
        <begin position="1"/>
        <end position="19"/>
    </location>
</feature>
<protein>
    <recommendedName>
        <fullName evidence="9">CUB domain-containing protein</fullName>
    </recommendedName>
</protein>
<dbReference type="PANTHER" id="PTHR24255:SF10">
    <property type="entry name" value="MANNAN-BINDING LECTIN SERINE PROTEASE 2"/>
    <property type="match status" value="1"/>
</dbReference>
<feature type="compositionally biased region" description="Low complexity" evidence="3">
    <location>
        <begin position="191"/>
        <end position="207"/>
    </location>
</feature>
<evidence type="ECO:0000256" key="2">
    <source>
        <dbReference type="PROSITE-ProRule" id="PRU00059"/>
    </source>
</evidence>
<dbReference type="PROSITE" id="PS50092">
    <property type="entry name" value="TSP1"/>
    <property type="match status" value="1"/>
</dbReference>
<dbReference type="InterPro" id="IPR045266">
    <property type="entry name" value="DOH_DOMON"/>
</dbReference>
<comment type="caution">
    <text evidence="7">The sequence shown here is derived from an EMBL/GenBank/DDBJ whole genome shotgun (WGS) entry which is preliminary data.</text>
</comment>
<dbReference type="Pfam" id="PF03351">
    <property type="entry name" value="DOMON"/>
    <property type="match status" value="1"/>
</dbReference>
<dbReference type="AlphaFoldDB" id="A0A3M6V3R8"/>
<sequence length="578" mass="63623">MKFVAIIFVLALFVGGNEAWLRRRRRRTPTPCRPRNCQLSAWSQWSSCPCGASGTRNRTRRIIWPATCGGTCFFHRSEMQFCKRDCQNSGIPTRNGCLCPHGFLGACCEIVPLTTRGELRTTTAASQTPTPRTSATKPRSRLTPLETSATAAPATTKRSSSTTTKVEQIHPSSTISTVSTEQSQSNATSRITPARPSTSATASSSAIPSAKLPPVHFPNFLSFNNGNYNVSWIYNSETDRLHFMIDVMATGWVGFGVARRAPTGMQGYDVAVGGVLNGLAYLQDYLTVGLAQPQVDGQQDWQGAPIFLIWAYHMTNDAQSGLLTFHGGRSRGFRNVLLIPVITPTVTSPSGCGGILNMTSGTFASPGYPFSYTNNLNCLWTLPIPTDGVLSLQFERFTTERCDFVELTVRTGQLARLSGSRNGFNITVRGDRSRVLNIRFTTDGSITGLGFLARYVIIFVAQPTSFTPFNNVTSPNTVQPPSNTTLVILPTEVRRALIDLLVSLGRIIVRLQGLIQGELTNDAFENFRNNTLLILQQAERQLARPNGRYLGKRAIHELPDPEELAQMMDEIQRRLCRQ</sequence>
<feature type="domain" description="CUB" evidence="5">
    <location>
        <begin position="352"/>
        <end position="458"/>
    </location>
</feature>
<proteinExistence type="predicted"/>
<dbReference type="PROSITE" id="PS50836">
    <property type="entry name" value="DOMON"/>
    <property type="match status" value="1"/>
</dbReference>
<dbReference type="InterPro" id="IPR005018">
    <property type="entry name" value="DOMON_domain"/>
</dbReference>
<dbReference type="Pfam" id="PF00431">
    <property type="entry name" value="CUB"/>
    <property type="match status" value="1"/>
</dbReference>
<dbReference type="GO" id="GO:0005615">
    <property type="term" value="C:extracellular space"/>
    <property type="evidence" value="ECO:0007669"/>
    <property type="project" value="TreeGrafter"/>
</dbReference>
<evidence type="ECO:0000313" key="8">
    <source>
        <dbReference type="Proteomes" id="UP000275408"/>
    </source>
</evidence>
<dbReference type="SUPFAM" id="SSF49854">
    <property type="entry name" value="Spermadhesin, CUB domain"/>
    <property type="match status" value="1"/>
</dbReference>
<feature type="region of interest" description="Disordered" evidence="3">
    <location>
        <begin position="120"/>
        <end position="207"/>
    </location>
</feature>
<keyword evidence="1" id="KW-1015">Disulfide bond</keyword>
<dbReference type="SMART" id="SM00664">
    <property type="entry name" value="DoH"/>
    <property type="match status" value="1"/>
</dbReference>
<dbReference type="GO" id="GO:0004252">
    <property type="term" value="F:serine-type endopeptidase activity"/>
    <property type="evidence" value="ECO:0007669"/>
    <property type="project" value="TreeGrafter"/>
</dbReference>
<dbReference type="Gene3D" id="2.20.100.10">
    <property type="entry name" value="Thrombospondin type-1 (TSP1) repeat"/>
    <property type="match status" value="1"/>
</dbReference>
<evidence type="ECO:0000256" key="1">
    <source>
        <dbReference type="ARBA" id="ARBA00023157"/>
    </source>
</evidence>
<dbReference type="Gene3D" id="2.60.120.290">
    <property type="entry name" value="Spermadhesin, CUB domain"/>
    <property type="match status" value="1"/>
</dbReference>
<evidence type="ECO:0008006" key="9">
    <source>
        <dbReference type="Google" id="ProtNLM"/>
    </source>
</evidence>
<feature type="domain" description="DOMON" evidence="6">
    <location>
        <begin position="226"/>
        <end position="353"/>
    </location>
</feature>
<feature type="compositionally biased region" description="Low complexity" evidence="3">
    <location>
        <begin position="147"/>
        <end position="164"/>
    </location>
</feature>
<feature type="chain" id="PRO_5017995884" description="CUB domain-containing protein" evidence="4">
    <location>
        <begin position="20"/>
        <end position="578"/>
    </location>
</feature>
<comment type="caution">
    <text evidence="2">Lacks conserved residue(s) required for the propagation of feature annotation.</text>
</comment>
<dbReference type="Proteomes" id="UP000275408">
    <property type="component" value="Unassembled WGS sequence"/>
</dbReference>
<keyword evidence="4" id="KW-0732">Signal</keyword>
<evidence type="ECO:0000259" key="5">
    <source>
        <dbReference type="PROSITE" id="PS01180"/>
    </source>
</evidence>
<gene>
    <name evidence="7" type="ORF">pdam_00001393</name>
</gene>
<evidence type="ECO:0000256" key="3">
    <source>
        <dbReference type="SAM" id="MobiDB-lite"/>
    </source>
</evidence>
<dbReference type="CDD" id="cd00041">
    <property type="entry name" value="CUB"/>
    <property type="match status" value="1"/>
</dbReference>
<organism evidence="7 8">
    <name type="scientific">Pocillopora damicornis</name>
    <name type="common">Cauliflower coral</name>
    <name type="synonym">Millepora damicornis</name>
    <dbReference type="NCBI Taxonomy" id="46731"/>
    <lineage>
        <taxon>Eukaryota</taxon>
        <taxon>Metazoa</taxon>
        <taxon>Cnidaria</taxon>
        <taxon>Anthozoa</taxon>
        <taxon>Hexacorallia</taxon>
        <taxon>Scleractinia</taxon>
        <taxon>Astrocoeniina</taxon>
        <taxon>Pocilloporidae</taxon>
        <taxon>Pocillopora</taxon>
    </lineage>
</organism>
<dbReference type="OrthoDB" id="19261at2759"/>
<dbReference type="InterPro" id="IPR036383">
    <property type="entry name" value="TSP1_rpt_sf"/>
</dbReference>
<evidence type="ECO:0000259" key="6">
    <source>
        <dbReference type="PROSITE" id="PS50836"/>
    </source>
</evidence>
<dbReference type="PROSITE" id="PS01180">
    <property type="entry name" value="CUB"/>
    <property type="match status" value="1"/>
</dbReference>
<keyword evidence="8" id="KW-1185">Reference proteome</keyword>
<accession>A0A3M6V3R8</accession>